<dbReference type="Proteomes" id="UP000011182">
    <property type="component" value="Unassembled WGS sequence"/>
</dbReference>
<evidence type="ECO:0000256" key="2">
    <source>
        <dbReference type="ARBA" id="ARBA00007362"/>
    </source>
</evidence>
<feature type="transmembrane region" description="Helical" evidence="7">
    <location>
        <begin position="189"/>
        <end position="208"/>
    </location>
</feature>
<evidence type="ECO:0000313" key="10">
    <source>
        <dbReference type="Proteomes" id="UP000011182"/>
    </source>
</evidence>
<comment type="similarity">
    <text evidence="2">Belongs to the EamA transporter family.</text>
</comment>
<name>A0A9W5LFK2_9BACI</name>
<dbReference type="InterPro" id="IPR037185">
    <property type="entry name" value="EmrE-like"/>
</dbReference>
<evidence type="ECO:0000256" key="4">
    <source>
        <dbReference type="ARBA" id="ARBA00022692"/>
    </source>
</evidence>
<evidence type="ECO:0000256" key="7">
    <source>
        <dbReference type="SAM" id="Phobius"/>
    </source>
</evidence>
<feature type="domain" description="EamA" evidence="8">
    <location>
        <begin position="153"/>
        <end position="289"/>
    </location>
</feature>
<dbReference type="SUPFAM" id="SSF103481">
    <property type="entry name" value="Multidrug resistance efflux transporter EmrE"/>
    <property type="match status" value="2"/>
</dbReference>
<comment type="caution">
    <text evidence="9">The sequence shown here is derived from an EMBL/GenBank/DDBJ whole genome shotgun (WGS) entry which is preliminary data.</text>
</comment>
<dbReference type="InterPro" id="IPR050638">
    <property type="entry name" value="AA-Vitamin_Transporters"/>
</dbReference>
<proteinExistence type="inferred from homology"/>
<feature type="transmembrane region" description="Helical" evidence="7">
    <location>
        <begin position="251"/>
        <end position="268"/>
    </location>
</feature>
<organism evidence="9 10">
    <name type="scientific">Bacillus inaquosorum KCTC 13429</name>
    <dbReference type="NCBI Taxonomy" id="1236548"/>
    <lineage>
        <taxon>Bacteria</taxon>
        <taxon>Bacillati</taxon>
        <taxon>Bacillota</taxon>
        <taxon>Bacilli</taxon>
        <taxon>Bacillales</taxon>
        <taxon>Bacillaceae</taxon>
        <taxon>Bacillus</taxon>
    </lineage>
</organism>
<comment type="subcellular location">
    <subcellularLocation>
        <location evidence="1">Cell membrane</location>
        <topology evidence="1">Multi-pass membrane protein</topology>
    </subcellularLocation>
</comment>
<dbReference type="PANTHER" id="PTHR32322">
    <property type="entry name" value="INNER MEMBRANE TRANSPORTER"/>
    <property type="match status" value="1"/>
</dbReference>
<sequence length="314" mass="34886">MSITQRETAGHTAAIVTILIWGTTFISTKVLLADFTPMEILFYRFLMGFIALILVRPKMIPFKNWRKELLFAGAGLFGVTLYFLLENIALTYTYASNVGMIVSIIPMITAVLAHFLLEGEKLRLTFFIGFGAALIGLLLITFNGNVVLRLNPFGDIMAVGAALVFGGYSIFMKKLSAYDYHIIELTQRVFLYGLLFMVPALFLFDFHFDLSRFSSASNVLNMLFLGIGASALCFATWNYSVGVLGAVKSSAYIYMVPVITIAASILFLHENMTWIALLGGALTLLGLYISELKPKAKLMENGFKKDAYISHHKK</sequence>
<protein>
    <submittedName>
        <fullName evidence="9">Permease</fullName>
    </submittedName>
</protein>
<feature type="domain" description="EamA" evidence="8">
    <location>
        <begin position="10"/>
        <end position="141"/>
    </location>
</feature>
<keyword evidence="4 7" id="KW-0812">Transmembrane</keyword>
<dbReference type="InterPro" id="IPR000620">
    <property type="entry name" value="EamA_dom"/>
</dbReference>
<keyword evidence="10" id="KW-1185">Reference proteome</keyword>
<dbReference type="GO" id="GO:0005886">
    <property type="term" value="C:plasma membrane"/>
    <property type="evidence" value="ECO:0007669"/>
    <property type="project" value="UniProtKB-SubCell"/>
</dbReference>
<reference evidence="9 10" key="1">
    <citation type="journal article" date="2014" name="Syst. Appl. Microbiol.">
        <title>Genomic insights into the taxonomic status of the three subspecies of Bacillus subtilis.</title>
        <authorList>
            <person name="Yi H."/>
            <person name="Chun J."/>
            <person name="Cha C.J."/>
        </authorList>
    </citation>
    <scope>NUCLEOTIDE SEQUENCE [LARGE SCALE GENOMIC DNA]</scope>
    <source>
        <strain evidence="9 10">KCTC 13429</strain>
    </source>
</reference>
<dbReference type="Pfam" id="PF00892">
    <property type="entry name" value="EamA"/>
    <property type="match status" value="2"/>
</dbReference>
<keyword evidence="5 7" id="KW-1133">Transmembrane helix</keyword>
<evidence type="ECO:0000256" key="3">
    <source>
        <dbReference type="ARBA" id="ARBA00022475"/>
    </source>
</evidence>
<dbReference type="EMBL" id="AMXN01000008">
    <property type="protein sequence ID" value="ELS59800.1"/>
    <property type="molecule type" value="Genomic_DNA"/>
</dbReference>
<keyword evidence="3" id="KW-1003">Cell membrane</keyword>
<accession>A0A9W5LFK2</accession>
<evidence type="ECO:0000256" key="6">
    <source>
        <dbReference type="ARBA" id="ARBA00023136"/>
    </source>
</evidence>
<feature type="transmembrane region" description="Helical" evidence="7">
    <location>
        <begin position="12"/>
        <end position="32"/>
    </location>
</feature>
<feature type="transmembrane region" description="Helical" evidence="7">
    <location>
        <begin position="124"/>
        <end position="144"/>
    </location>
</feature>
<gene>
    <name evidence="9" type="ORF">BSI_37540</name>
</gene>
<feature type="transmembrane region" description="Helical" evidence="7">
    <location>
        <begin position="69"/>
        <end position="92"/>
    </location>
</feature>
<dbReference type="PANTHER" id="PTHR32322:SF18">
    <property type="entry name" value="S-ADENOSYLMETHIONINE_S-ADENOSYLHOMOCYSTEINE TRANSPORTER"/>
    <property type="match status" value="1"/>
</dbReference>
<keyword evidence="6 7" id="KW-0472">Membrane</keyword>
<dbReference type="AlphaFoldDB" id="A0A9W5LFK2"/>
<feature type="transmembrane region" description="Helical" evidence="7">
    <location>
        <begin position="98"/>
        <end position="117"/>
    </location>
</feature>
<feature type="transmembrane region" description="Helical" evidence="7">
    <location>
        <begin position="150"/>
        <end position="168"/>
    </location>
</feature>
<feature type="transmembrane region" description="Helical" evidence="7">
    <location>
        <begin position="220"/>
        <end position="239"/>
    </location>
</feature>
<evidence type="ECO:0000256" key="5">
    <source>
        <dbReference type="ARBA" id="ARBA00022989"/>
    </source>
</evidence>
<evidence type="ECO:0000313" key="9">
    <source>
        <dbReference type="EMBL" id="ELS59800.1"/>
    </source>
</evidence>
<feature type="transmembrane region" description="Helical" evidence="7">
    <location>
        <begin position="38"/>
        <end position="57"/>
    </location>
</feature>
<feature type="transmembrane region" description="Helical" evidence="7">
    <location>
        <begin position="274"/>
        <end position="290"/>
    </location>
</feature>
<evidence type="ECO:0000256" key="1">
    <source>
        <dbReference type="ARBA" id="ARBA00004651"/>
    </source>
</evidence>
<evidence type="ECO:0000259" key="8">
    <source>
        <dbReference type="Pfam" id="PF00892"/>
    </source>
</evidence>
<dbReference type="RefSeq" id="WP_003241397.1">
    <property type="nucleotide sequence ID" value="NZ_AMXN01000008.1"/>
</dbReference>